<dbReference type="Gene3D" id="3.30.1330.60">
    <property type="entry name" value="OmpA-like domain"/>
    <property type="match status" value="1"/>
</dbReference>
<dbReference type="AlphaFoldDB" id="A0A2S9GTS7"/>
<evidence type="ECO:0000259" key="10">
    <source>
        <dbReference type="PROSITE" id="PS51123"/>
    </source>
</evidence>
<organism evidence="11 12">
    <name type="scientific">Solimicrobium silvestre</name>
    <dbReference type="NCBI Taxonomy" id="2099400"/>
    <lineage>
        <taxon>Bacteria</taxon>
        <taxon>Pseudomonadati</taxon>
        <taxon>Pseudomonadota</taxon>
        <taxon>Betaproteobacteria</taxon>
        <taxon>Burkholderiales</taxon>
        <taxon>Oxalobacteraceae</taxon>
        <taxon>Solimicrobium</taxon>
    </lineage>
</organism>
<dbReference type="PANTHER" id="PTHR30329:SF21">
    <property type="entry name" value="LIPOPROTEIN YIAD-RELATED"/>
    <property type="match status" value="1"/>
</dbReference>
<feature type="signal peptide" evidence="9">
    <location>
        <begin position="1"/>
        <end position="20"/>
    </location>
</feature>
<keyword evidence="1 8" id="KW-0132">Cell division</keyword>
<dbReference type="OrthoDB" id="9809164at2"/>
<dbReference type="InterPro" id="IPR036737">
    <property type="entry name" value="OmpA-like_sf"/>
</dbReference>
<evidence type="ECO:0000256" key="1">
    <source>
        <dbReference type="ARBA" id="ARBA00022618"/>
    </source>
</evidence>
<keyword evidence="2 8" id="KW-0732">Signal</keyword>
<keyword evidence="7 8" id="KW-0131">Cell cycle</keyword>
<dbReference type="SUPFAM" id="SSF103088">
    <property type="entry name" value="OmpA-like"/>
    <property type="match status" value="1"/>
</dbReference>
<keyword evidence="4 8" id="KW-0564">Palmitate</keyword>
<keyword evidence="3 8" id="KW-0472">Membrane</keyword>
<keyword evidence="6 8" id="KW-0449">Lipoprotein</keyword>
<dbReference type="PRINTS" id="PR01021">
    <property type="entry name" value="OMPADOMAIN"/>
</dbReference>
<evidence type="ECO:0000313" key="12">
    <source>
        <dbReference type="Proteomes" id="UP000237839"/>
    </source>
</evidence>
<evidence type="ECO:0000256" key="2">
    <source>
        <dbReference type="ARBA" id="ARBA00022729"/>
    </source>
</evidence>
<sequence length="175" mass="18210">MKQTLTTIALATTAALLVTACGTTPKVATSVPTPVAAAPAPAQVRTVAAVVAPVLDPLNDAHGMLAKRSIYFDFDQYSIKPEFAALNTAHANYLVSHTARSIVIQGNTDSRGGAEYNLALGEKRAEAELKALAASGVPSSRMEAVSFGKEKPKASGNDAAAWAENRRADLVYAGK</sequence>
<dbReference type="RefSeq" id="WP_105533927.1">
    <property type="nucleotide sequence ID" value="NZ_PUGF01000029.1"/>
</dbReference>
<dbReference type="Pfam" id="PF00691">
    <property type="entry name" value="OmpA"/>
    <property type="match status" value="1"/>
</dbReference>
<gene>
    <name evidence="8" type="primary">pal</name>
    <name evidence="11" type="ORF">S2091_4199</name>
</gene>
<dbReference type="InterPro" id="IPR006664">
    <property type="entry name" value="OMP_bac"/>
</dbReference>
<feature type="domain" description="OmpA-like" evidence="10">
    <location>
        <begin position="59"/>
        <end position="175"/>
    </location>
</feature>
<dbReference type="GO" id="GO:0051301">
    <property type="term" value="P:cell division"/>
    <property type="evidence" value="ECO:0007669"/>
    <property type="project" value="UniProtKB-UniRule"/>
</dbReference>
<dbReference type="InterPro" id="IPR014169">
    <property type="entry name" value="Pal_lipo_C"/>
</dbReference>
<comment type="function">
    <text evidence="8">Part of the Tol-Pal system, which plays a role in outer membrane invagination during cell division and is important for maintaining outer membrane integrity.</text>
</comment>
<evidence type="ECO:0000256" key="3">
    <source>
        <dbReference type="ARBA" id="ARBA00023136"/>
    </source>
</evidence>
<reference evidence="11 12" key="1">
    <citation type="submission" date="2018-02" db="EMBL/GenBank/DDBJ databases">
        <title>Solimicrobium silvestre gen. nov., sp. nov., isolated from alpine forest soil.</title>
        <authorList>
            <person name="Margesin R."/>
            <person name="Albuquerque L."/>
            <person name="Zhang D.-C."/>
            <person name="Froufe H.J.C."/>
            <person name="Severino R."/>
            <person name="Roxo I."/>
            <person name="Egas C."/>
            <person name="Da Costa M.S."/>
        </authorList>
    </citation>
    <scope>NUCLEOTIDE SEQUENCE [LARGE SCALE GENOMIC DNA]</scope>
    <source>
        <strain evidence="11 12">S20-91</strain>
    </source>
</reference>
<dbReference type="HAMAP" id="MF_02204">
    <property type="entry name" value="Pal"/>
    <property type="match status" value="1"/>
</dbReference>
<evidence type="ECO:0000256" key="8">
    <source>
        <dbReference type="HAMAP-Rule" id="MF_02204"/>
    </source>
</evidence>
<dbReference type="NCBIfam" id="TIGR02802">
    <property type="entry name" value="Pal_lipo"/>
    <property type="match status" value="1"/>
</dbReference>
<dbReference type="PROSITE" id="PS51123">
    <property type="entry name" value="OMPA_2"/>
    <property type="match status" value="1"/>
</dbReference>
<evidence type="ECO:0000256" key="4">
    <source>
        <dbReference type="ARBA" id="ARBA00023139"/>
    </source>
</evidence>
<evidence type="ECO:0000256" key="9">
    <source>
        <dbReference type="SAM" id="SignalP"/>
    </source>
</evidence>
<feature type="chain" id="PRO_5015746174" description="Peptidoglycan-associated lipoprotein" evidence="9">
    <location>
        <begin position="21"/>
        <end position="175"/>
    </location>
</feature>
<dbReference type="Proteomes" id="UP000237839">
    <property type="component" value="Unassembled WGS sequence"/>
</dbReference>
<name>A0A2S9GTS7_9BURK</name>
<evidence type="ECO:0000256" key="5">
    <source>
        <dbReference type="ARBA" id="ARBA00023237"/>
    </source>
</evidence>
<evidence type="ECO:0000256" key="7">
    <source>
        <dbReference type="ARBA" id="ARBA00023306"/>
    </source>
</evidence>
<dbReference type="EMBL" id="PUGF01000029">
    <property type="protein sequence ID" value="PRC91103.1"/>
    <property type="molecule type" value="Genomic_DNA"/>
</dbReference>
<dbReference type="GO" id="GO:0009279">
    <property type="term" value="C:cell outer membrane"/>
    <property type="evidence" value="ECO:0007669"/>
    <property type="project" value="UniProtKB-SubCell"/>
</dbReference>
<protein>
    <recommendedName>
        <fullName evidence="8">Peptidoglycan-associated lipoprotein</fullName>
        <shortName evidence="8">PAL</shortName>
    </recommendedName>
</protein>
<proteinExistence type="inferred from homology"/>
<dbReference type="InterPro" id="IPR050330">
    <property type="entry name" value="Bact_OuterMem_StrucFunc"/>
</dbReference>
<dbReference type="InterPro" id="IPR006665">
    <property type="entry name" value="OmpA-like"/>
</dbReference>
<comment type="similarity">
    <text evidence="8">Belongs to the Pal lipoprotein family.</text>
</comment>
<dbReference type="PROSITE" id="PS51257">
    <property type="entry name" value="PROKAR_LIPOPROTEIN"/>
    <property type="match status" value="1"/>
</dbReference>
<keyword evidence="5 8" id="KW-0998">Cell outer membrane</keyword>
<comment type="caution">
    <text evidence="11">The sequence shown here is derived from an EMBL/GenBank/DDBJ whole genome shotgun (WGS) entry which is preliminary data.</text>
</comment>
<keyword evidence="12" id="KW-1185">Reference proteome</keyword>
<evidence type="ECO:0000256" key="6">
    <source>
        <dbReference type="ARBA" id="ARBA00023288"/>
    </source>
</evidence>
<evidence type="ECO:0000313" key="11">
    <source>
        <dbReference type="EMBL" id="PRC91103.1"/>
    </source>
</evidence>
<comment type="subcellular location">
    <subcellularLocation>
        <location evidence="8">Cell outer membrane</location>
        <topology evidence="8">Lipid-anchor</topology>
    </subcellularLocation>
</comment>
<dbReference type="InterPro" id="IPR039001">
    <property type="entry name" value="Pal"/>
</dbReference>
<accession>A0A2S9GTS7</accession>
<dbReference type="CDD" id="cd07185">
    <property type="entry name" value="OmpA_C-like"/>
    <property type="match status" value="1"/>
</dbReference>
<comment type="subunit">
    <text evidence="8">The Tol-Pal system is composed of five core proteins: the inner membrane proteins TolA, TolQ and TolR, the periplasmic protein TolB and the outer membrane protein Pal. They form a network linking the inner and outer membranes and the peptidoglycan layer.</text>
</comment>
<dbReference type="PANTHER" id="PTHR30329">
    <property type="entry name" value="STATOR ELEMENT OF FLAGELLAR MOTOR COMPLEX"/>
    <property type="match status" value="1"/>
</dbReference>